<organism evidence="2 3">
    <name type="scientific">Rhipicephalus sanguineus</name>
    <name type="common">Brown dog tick</name>
    <name type="synonym">Ixodes sanguineus</name>
    <dbReference type="NCBI Taxonomy" id="34632"/>
    <lineage>
        <taxon>Eukaryota</taxon>
        <taxon>Metazoa</taxon>
        <taxon>Ecdysozoa</taxon>
        <taxon>Arthropoda</taxon>
        <taxon>Chelicerata</taxon>
        <taxon>Arachnida</taxon>
        <taxon>Acari</taxon>
        <taxon>Parasitiformes</taxon>
        <taxon>Ixodida</taxon>
        <taxon>Ixodoidea</taxon>
        <taxon>Ixodidae</taxon>
        <taxon>Rhipicephalinae</taxon>
        <taxon>Rhipicephalus</taxon>
        <taxon>Rhipicephalus</taxon>
    </lineage>
</organism>
<feature type="compositionally biased region" description="Acidic residues" evidence="1">
    <location>
        <begin position="234"/>
        <end position="244"/>
    </location>
</feature>
<dbReference type="EMBL" id="JABSTV010001250">
    <property type="protein sequence ID" value="KAH7955370.1"/>
    <property type="molecule type" value="Genomic_DNA"/>
</dbReference>
<gene>
    <name evidence="2" type="ORF">HPB52_000792</name>
</gene>
<reference evidence="2" key="1">
    <citation type="journal article" date="2020" name="Cell">
        <title>Large-Scale Comparative Analyses of Tick Genomes Elucidate Their Genetic Diversity and Vector Capacities.</title>
        <authorList>
            <consortium name="Tick Genome and Microbiome Consortium (TIGMIC)"/>
            <person name="Jia N."/>
            <person name="Wang J."/>
            <person name="Shi W."/>
            <person name="Du L."/>
            <person name="Sun Y."/>
            <person name="Zhan W."/>
            <person name="Jiang J.F."/>
            <person name="Wang Q."/>
            <person name="Zhang B."/>
            <person name="Ji P."/>
            <person name="Bell-Sakyi L."/>
            <person name="Cui X.M."/>
            <person name="Yuan T.T."/>
            <person name="Jiang B.G."/>
            <person name="Yang W.F."/>
            <person name="Lam T.T."/>
            <person name="Chang Q.C."/>
            <person name="Ding S.J."/>
            <person name="Wang X.J."/>
            <person name="Zhu J.G."/>
            <person name="Ruan X.D."/>
            <person name="Zhao L."/>
            <person name="Wei J.T."/>
            <person name="Ye R.Z."/>
            <person name="Que T.C."/>
            <person name="Du C.H."/>
            <person name="Zhou Y.H."/>
            <person name="Cheng J.X."/>
            <person name="Dai P.F."/>
            <person name="Guo W.B."/>
            <person name="Han X.H."/>
            <person name="Huang E.J."/>
            <person name="Li L.F."/>
            <person name="Wei W."/>
            <person name="Gao Y.C."/>
            <person name="Liu J.Z."/>
            <person name="Shao H.Z."/>
            <person name="Wang X."/>
            <person name="Wang C.C."/>
            <person name="Yang T.C."/>
            <person name="Huo Q.B."/>
            <person name="Li W."/>
            <person name="Chen H.Y."/>
            <person name="Chen S.E."/>
            <person name="Zhou L.G."/>
            <person name="Ni X.B."/>
            <person name="Tian J.H."/>
            <person name="Sheng Y."/>
            <person name="Liu T."/>
            <person name="Pan Y.S."/>
            <person name="Xia L.Y."/>
            <person name="Li J."/>
            <person name="Zhao F."/>
            <person name="Cao W.C."/>
        </authorList>
    </citation>
    <scope>NUCLEOTIDE SEQUENCE</scope>
    <source>
        <strain evidence="2">Rsan-2018</strain>
    </source>
</reference>
<comment type="caution">
    <text evidence="2">The sequence shown here is derived from an EMBL/GenBank/DDBJ whole genome shotgun (WGS) entry which is preliminary data.</text>
</comment>
<feature type="compositionally biased region" description="Basic and acidic residues" evidence="1">
    <location>
        <begin position="23"/>
        <end position="39"/>
    </location>
</feature>
<evidence type="ECO:0000313" key="2">
    <source>
        <dbReference type="EMBL" id="KAH7955370.1"/>
    </source>
</evidence>
<sequence>MAPIHVLVDPPEQLPQIPQLSSARDHLPPSEKVLPDKRKNVAASLLHPPGDVPSVPKTSSLDLPLKAPGVPEGPPAELLDNTESEEDGIPVINVENAAEENDFSVSPQSWKIFSDDGPYCPPSGDHDLYSTGFQKDMHVVMPAPVVPDTQRASKEPMATINVLVDPPEQLPQIAQQSSAHDHLPPSEKVLPDKRNIVAASLLHPPVDVPSIPKMSSLDLPLKAPGVPEGPPPELLDDTEREEDGVPSCVTDIW</sequence>
<dbReference type="VEuPathDB" id="VectorBase:RSAN_047461"/>
<accession>A0A9D4SX39</accession>
<proteinExistence type="predicted"/>
<reference evidence="2" key="2">
    <citation type="submission" date="2021-09" db="EMBL/GenBank/DDBJ databases">
        <authorList>
            <person name="Jia N."/>
            <person name="Wang J."/>
            <person name="Shi W."/>
            <person name="Du L."/>
            <person name="Sun Y."/>
            <person name="Zhan W."/>
            <person name="Jiang J."/>
            <person name="Wang Q."/>
            <person name="Zhang B."/>
            <person name="Ji P."/>
            <person name="Sakyi L.B."/>
            <person name="Cui X."/>
            <person name="Yuan T."/>
            <person name="Jiang B."/>
            <person name="Yang W."/>
            <person name="Lam T.T.-Y."/>
            <person name="Chang Q."/>
            <person name="Ding S."/>
            <person name="Wang X."/>
            <person name="Zhu J."/>
            <person name="Ruan X."/>
            <person name="Zhao L."/>
            <person name="Wei J."/>
            <person name="Que T."/>
            <person name="Du C."/>
            <person name="Cheng J."/>
            <person name="Dai P."/>
            <person name="Han X."/>
            <person name="Huang E."/>
            <person name="Gao Y."/>
            <person name="Liu J."/>
            <person name="Shao H."/>
            <person name="Ye R."/>
            <person name="Li L."/>
            <person name="Wei W."/>
            <person name="Wang X."/>
            <person name="Wang C."/>
            <person name="Huo Q."/>
            <person name="Li W."/>
            <person name="Guo W."/>
            <person name="Chen H."/>
            <person name="Chen S."/>
            <person name="Zhou L."/>
            <person name="Zhou L."/>
            <person name="Ni X."/>
            <person name="Tian J."/>
            <person name="Zhou Y."/>
            <person name="Sheng Y."/>
            <person name="Liu T."/>
            <person name="Pan Y."/>
            <person name="Xia L."/>
            <person name="Li J."/>
            <person name="Zhao F."/>
            <person name="Cao W."/>
        </authorList>
    </citation>
    <scope>NUCLEOTIDE SEQUENCE</scope>
    <source>
        <strain evidence="2">Rsan-2018</strain>
        <tissue evidence="2">Larvae</tissue>
    </source>
</reference>
<evidence type="ECO:0000256" key="1">
    <source>
        <dbReference type="SAM" id="MobiDB-lite"/>
    </source>
</evidence>
<feature type="region of interest" description="Disordered" evidence="1">
    <location>
        <begin position="1"/>
        <end position="76"/>
    </location>
</feature>
<dbReference type="AlphaFoldDB" id="A0A9D4SX39"/>
<feature type="region of interest" description="Disordered" evidence="1">
    <location>
        <begin position="207"/>
        <end position="253"/>
    </location>
</feature>
<evidence type="ECO:0000313" key="3">
    <source>
        <dbReference type="Proteomes" id="UP000821837"/>
    </source>
</evidence>
<keyword evidence="3" id="KW-1185">Reference proteome</keyword>
<name>A0A9D4SX39_RHISA</name>
<protein>
    <submittedName>
        <fullName evidence="2">Uncharacterized protein</fullName>
    </submittedName>
</protein>
<dbReference type="Proteomes" id="UP000821837">
    <property type="component" value="Unassembled WGS sequence"/>
</dbReference>